<evidence type="ECO:0008006" key="3">
    <source>
        <dbReference type="Google" id="ProtNLM"/>
    </source>
</evidence>
<dbReference type="SUPFAM" id="SSF48239">
    <property type="entry name" value="Terpenoid cyclases/Protein prenyltransferases"/>
    <property type="match status" value="1"/>
</dbReference>
<reference evidence="1 2" key="1">
    <citation type="submission" date="2021-01" db="EMBL/GenBank/DDBJ databases">
        <title>Whole genome shotgun sequence of Asanoa iriomotensis NBRC 100142.</title>
        <authorList>
            <person name="Komaki H."/>
            <person name="Tamura T."/>
        </authorList>
    </citation>
    <scope>NUCLEOTIDE SEQUENCE [LARGE SCALE GENOMIC DNA]</scope>
    <source>
        <strain evidence="1 2">NBRC 100142</strain>
    </source>
</reference>
<dbReference type="EMBL" id="BONC01000074">
    <property type="protein sequence ID" value="GIF60700.1"/>
    <property type="molecule type" value="Genomic_DNA"/>
</dbReference>
<dbReference type="Proteomes" id="UP000624325">
    <property type="component" value="Unassembled WGS sequence"/>
</dbReference>
<protein>
    <recommendedName>
        <fullName evidence="3">Prenyltransferase/squalene oxidase-like repeat protein</fullName>
    </recommendedName>
</protein>
<proteinExistence type="predicted"/>
<organism evidence="1 2">
    <name type="scientific">Asanoa iriomotensis</name>
    <dbReference type="NCBI Taxonomy" id="234613"/>
    <lineage>
        <taxon>Bacteria</taxon>
        <taxon>Bacillati</taxon>
        <taxon>Actinomycetota</taxon>
        <taxon>Actinomycetes</taxon>
        <taxon>Micromonosporales</taxon>
        <taxon>Micromonosporaceae</taxon>
        <taxon>Asanoa</taxon>
    </lineage>
</organism>
<sequence length="276" mass="30276">MRDGRLLERRLFATCFEGAPGQGVLDALRGYANDDGGFGHALEPDKRCPASLPLDVECALQAMVTAGVADLATVRRACDYLAGIGTAVPLAFPVVEDYPRAVHFTEWTYESALNPTAGLAGLLYQLGVDHPWLPAAAAWSWKQIDTAELPTDAHALREILVFLAHTPERERAMTAAAKVRDALTTATHFRLDPTDPEYGVTPLSIAPSADSPWRALFTEEVIQGHLDRLERDQQDDGGWPITWEPPGQAAALEWRGIVTLENLRTLVSYGRLDPRR</sequence>
<evidence type="ECO:0000313" key="2">
    <source>
        <dbReference type="Proteomes" id="UP000624325"/>
    </source>
</evidence>
<dbReference type="InterPro" id="IPR008930">
    <property type="entry name" value="Terpenoid_cyclase/PrenylTrfase"/>
</dbReference>
<accession>A0ABQ4CEG0</accession>
<evidence type="ECO:0000313" key="1">
    <source>
        <dbReference type="EMBL" id="GIF60700.1"/>
    </source>
</evidence>
<comment type="caution">
    <text evidence="1">The sequence shown here is derived from an EMBL/GenBank/DDBJ whole genome shotgun (WGS) entry which is preliminary data.</text>
</comment>
<gene>
    <name evidence="1" type="ORF">Air01nite_67950</name>
</gene>
<keyword evidence="2" id="KW-1185">Reference proteome</keyword>
<name>A0ABQ4CEG0_9ACTN</name>